<dbReference type="KEGG" id="phet:94293005"/>
<feature type="region of interest" description="Disordered" evidence="1">
    <location>
        <begin position="1"/>
        <end position="28"/>
    </location>
</feature>
<organism evidence="2 3">
    <name type="scientific">Porcisia hertigi</name>
    <dbReference type="NCBI Taxonomy" id="2761500"/>
    <lineage>
        <taxon>Eukaryota</taxon>
        <taxon>Discoba</taxon>
        <taxon>Euglenozoa</taxon>
        <taxon>Kinetoplastea</taxon>
        <taxon>Metakinetoplastina</taxon>
        <taxon>Trypanosomatida</taxon>
        <taxon>Trypanosomatidae</taxon>
        <taxon>Leishmaniinae</taxon>
        <taxon>Porcisia</taxon>
    </lineage>
</organism>
<accession>A0A836IZQ2</accession>
<sequence length="452" mass="48862">MRSLRADLNAARQQQQQQQQRSQTRCDPVDAAAGSLRGLTNTLRHRCTQHTEATSATRGKSAQGDSQLRPVLPLRGTPQVSSIHSAGRAYVGSIVDPSLECTTTTQRSHQRTRARAPAPSSTPPAGKSRGHKDASVALADSPATCEVSSFSDKTGAGLTPSAVSEWSRSGEAATADALWAPSPSPAPKTTSDGGSPVRCRLTTAQLVQHTKPETLQARFDDQDAMSYLLSVFSSIEATCGDDGVETEVMPKTSNATPCKQESRAHRVVRSPTAPPLQQQQRPGVARQLFHCHPVEGEEEDSEIEDEHTKGETVGGHRSYALQTPPPRPSCEKQWDKHSRALTNRQVDGASDEECQLFRERYARMVACALAAEFTVANSTTKDDKAEHHYHHQQQQQQQQGCETEGSTPVASRCRSTTAPHDHSASETVASLLRLFTPPPTPAPVGLPTATYM</sequence>
<dbReference type="EMBL" id="JAFJZO010000011">
    <property type="protein sequence ID" value="KAG5510088.1"/>
    <property type="molecule type" value="Genomic_DNA"/>
</dbReference>
<protein>
    <submittedName>
        <fullName evidence="2">Uncharacterized protein</fullName>
    </submittedName>
</protein>
<feature type="compositionally biased region" description="Polar residues" evidence="1">
    <location>
        <begin position="400"/>
        <end position="418"/>
    </location>
</feature>
<feature type="region of interest" description="Disordered" evidence="1">
    <location>
        <begin position="295"/>
        <end position="336"/>
    </location>
</feature>
<name>A0A836IZQ2_9TRYP</name>
<evidence type="ECO:0000313" key="2">
    <source>
        <dbReference type="EMBL" id="KAG5510088.1"/>
    </source>
</evidence>
<comment type="caution">
    <text evidence="2">The sequence shown here is derived from an EMBL/GenBank/DDBJ whole genome shotgun (WGS) entry which is preliminary data.</text>
</comment>
<dbReference type="AlphaFoldDB" id="A0A836IZQ2"/>
<evidence type="ECO:0000313" key="3">
    <source>
        <dbReference type="Proteomes" id="UP000674318"/>
    </source>
</evidence>
<reference evidence="2 3" key="1">
    <citation type="submission" date="2021-02" db="EMBL/GenBank/DDBJ databases">
        <title>Porcisia hertigi Genome sequencing and assembly.</title>
        <authorList>
            <person name="Almutairi H."/>
            <person name="Gatherer D."/>
        </authorList>
    </citation>
    <scope>NUCLEOTIDE SEQUENCE [LARGE SCALE GENOMIC DNA]</scope>
    <source>
        <strain evidence="2 3">C119</strain>
    </source>
</reference>
<dbReference type="RefSeq" id="XP_067758937.1">
    <property type="nucleotide sequence ID" value="XM_067902928.1"/>
</dbReference>
<feature type="region of interest" description="Disordered" evidence="1">
    <location>
        <begin position="49"/>
        <end position="80"/>
    </location>
</feature>
<keyword evidence="3" id="KW-1185">Reference proteome</keyword>
<feature type="compositionally biased region" description="Polar residues" evidence="1">
    <location>
        <begin position="50"/>
        <end position="66"/>
    </location>
</feature>
<feature type="compositionally biased region" description="Acidic residues" evidence="1">
    <location>
        <begin position="296"/>
        <end position="305"/>
    </location>
</feature>
<gene>
    <name evidence="2" type="ORF">JKF63_06982</name>
</gene>
<feature type="region of interest" description="Disordered" evidence="1">
    <location>
        <begin position="102"/>
        <end position="197"/>
    </location>
</feature>
<proteinExistence type="predicted"/>
<dbReference type="Proteomes" id="UP000674318">
    <property type="component" value="Unassembled WGS sequence"/>
</dbReference>
<dbReference type="OrthoDB" id="266941at2759"/>
<dbReference type="GeneID" id="94293005"/>
<feature type="region of interest" description="Disordered" evidence="1">
    <location>
        <begin position="381"/>
        <end position="425"/>
    </location>
</feature>
<feature type="compositionally biased region" description="Low complexity" evidence="1">
    <location>
        <begin position="115"/>
        <end position="125"/>
    </location>
</feature>
<evidence type="ECO:0000256" key="1">
    <source>
        <dbReference type="SAM" id="MobiDB-lite"/>
    </source>
</evidence>